<geneLocation type="plasmid" evidence="2">
    <name>prsp8c3a</name>
</geneLocation>
<reference evidence="1 2" key="1">
    <citation type="submission" date="2016-09" db="EMBL/GenBank/DDBJ databases">
        <title>The complete genome sequences of Rhizobium gallicum, symbiovars gallicum and phaseoli, symbionts associated to common bean (Phaseolus vulgaris).</title>
        <authorList>
            <person name="Bustos P."/>
            <person name="Santamaria R.I."/>
            <person name="Perez-Carrascal O.M."/>
            <person name="Juarez S."/>
            <person name="Lozano L."/>
            <person name="Martinez-Flores I."/>
            <person name="Martinez-Romero E."/>
            <person name="Cevallos M."/>
            <person name="Romero D."/>
            <person name="Davila G."/>
            <person name="Gonzalez V."/>
        </authorList>
    </citation>
    <scope>NUCLEOTIDE SEQUENCE [LARGE SCALE GENOMIC DNA]</scope>
    <source>
        <strain evidence="1 2">8C-3</strain>
        <plasmid evidence="2">Plasmid prsp8c3a</plasmid>
    </source>
</reference>
<protein>
    <submittedName>
        <fullName evidence="1">Uncharacterized protein</fullName>
    </submittedName>
</protein>
<sequence>MRDRYWVRSRAVAPQGARVVPRAVAYRRFVLWGNAAGTATAVFSDSENVARLARLASAAIGSECDGGRLKVHSVRARRTLYLCLVREDICGNQPRNTPIDGSVVSVIVSIEHSPRFDRHHQTRGSVH</sequence>
<proteinExistence type="predicted"/>
<evidence type="ECO:0000313" key="2">
    <source>
        <dbReference type="Proteomes" id="UP000185109"/>
    </source>
</evidence>
<organism evidence="1 2">
    <name type="scientific">Rhizobium etli 8C-3</name>
    <dbReference type="NCBI Taxonomy" id="538025"/>
    <lineage>
        <taxon>Bacteria</taxon>
        <taxon>Pseudomonadati</taxon>
        <taxon>Pseudomonadota</taxon>
        <taxon>Alphaproteobacteria</taxon>
        <taxon>Hyphomicrobiales</taxon>
        <taxon>Rhizobiaceae</taxon>
        <taxon>Rhizobium/Agrobacterium group</taxon>
        <taxon>Rhizobium</taxon>
    </lineage>
</organism>
<accession>A0A1L5PA30</accession>
<name>A0A1L5PA30_RHIET</name>
<dbReference type="AlphaFoldDB" id="A0A1L5PA30"/>
<dbReference type="EMBL" id="CP017242">
    <property type="protein sequence ID" value="APO77006.1"/>
    <property type="molecule type" value="Genomic_DNA"/>
</dbReference>
<evidence type="ECO:0000313" key="1">
    <source>
        <dbReference type="EMBL" id="APO77006.1"/>
    </source>
</evidence>
<dbReference type="Proteomes" id="UP000185109">
    <property type="component" value="Plasmid pRsp8C3a"/>
</dbReference>
<gene>
    <name evidence="1" type="ORF">AM571_PA00119</name>
</gene>
<keyword evidence="1" id="KW-0614">Plasmid</keyword>